<dbReference type="InterPro" id="IPR029044">
    <property type="entry name" value="Nucleotide-diphossugar_trans"/>
</dbReference>
<feature type="transmembrane region" description="Helical" evidence="7">
    <location>
        <begin position="6"/>
        <end position="25"/>
    </location>
</feature>
<evidence type="ECO:0000256" key="1">
    <source>
        <dbReference type="ARBA" id="ARBA00004141"/>
    </source>
</evidence>
<dbReference type="eggNOG" id="COG1215">
    <property type="taxonomic scope" value="Bacteria"/>
</dbReference>
<evidence type="ECO:0000256" key="4">
    <source>
        <dbReference type="ARBA" id="ARBA00022692"/>
    </source>
</evidence>
<dbReference type="HOGENOM" id="CLU_609389_0_0_10"/>
<dbReference type="Gene3D" id="3.90.550.10">
    <property type="entry name" value="Spore Coat Polysaccharide Biosynthesis Protein SpsA, Chain A"/>
    <property type="match status" value="1"/>
</dbReference>
<dbReference type="Proteomes" id="UP000002774">
    <property type="component" value="Chromosome"/>
</dbReference>
<evidence type="ECO:0000256" key="6">
    <source>
        <dbReference type="ARBA" id="ARBA00023136"/>
    </source>
</evidence>
<dbReference type="AlphaFoldDB" id="H1YHK1"/>
<sequence>MESASIVLALLMIAICLLSVLHRVFKYYVNLVSVNYKVPVITAQLTGKKVAILMAIRNEEPSIVFKTLDSMLRQKYENYIIIVVDNNTESESLWKPIEEYCSQNDKLKFVHIMNLKGYKSGALNLALEYTPEDCDYISVIDCDTIVDPSYLSDLMCLFDNPQTNVVLTPSGVQSAMLTQEFTLGLGVIHRYFHSIYMTYAHMKGIVPFIGNMSIVRKSVIEKNGLWDGHYLCEDMELSRRIIMAGSKSQFVDIPYGKTLLPLSLKSAKQQFYRWAFGNAQIFRDNFLRDLFKKPKLALSFYPIPGIHANLFTLPFYCFIVLSLLLHVCGIDNRYLELANIAVFSVFVFDTIGNIITNTYLLKKEKLTVKTAWLGLCFQKALALTFSRGTYSVLINKSMPFKITPHFNEKLQNNVLYNVYKNFKFDTCLSLVVVLLSVFDARFGALNYILIANASFVVLSSVFQVYLSSLEQSELVEEDLSIHELQENIY</sequence>
<dbReference type="STRING" id="714943.Mucpa_2292"/>
<protein>
    <submittedName>
        <fullName evidence="9">Glycosyl transferase family 2</fullName>
    </submittedName>
</protein>
<evidence type="ECO:0000256" key="3">
    <source>
        <dbReference type="ARBA" id="ARBA00022679"/>
    </source>
</evidence>
<evidence type="ECO:0000256" key="5">
    <source>
        <dbReference type="ARBA" id="ARBA00022989"/>
    </source>
</evidence>
<evidence type="ECO:0000313" key="10">
    <source>
        <dbReference type="Proteomes" id="UP000002774"/>
    </source>
</evidence>
<feature type="transmembrane region" description="Helical" evidence="7">
    <location>
        <begin position="444"/>
        <end position="466"/>
    </location>
</feature>
<dbReference type="EMBL" id="CM001403">
    <property type="protein sequence ID" value="EHQ26424.1"/>
    <property type="molecule type" value="Genomic_DNA"/>
</dbReference>
<keyword evidence="2" id="KW-0328">Glycosyltransferase</keyword>
<dbReference type="InterPro" id="IPR050321">
    <property type="entry name" value="Glycosyltr_2/OpgH_subfam"/>
</dbReference>
<gene>
    <name evidence="9" type="ORF">Mucpa_2292</name>
</gene>
<dbReference type="RefSeq" id="WP_008506500.1">
    <property type="nucleotide sequence ID" value="NZ_CM001403.1"/>
</dbReference>
<dbReference type="OrthoDB" id="9771846at2"/>
<dbReference type="Pfam" id="PF13632">
    <property type="entry name" value="Glyco_trans_2_3"/>
    <property type="match status" value="1"/>
</dbReference>
<name>H1YHK1_9SPHI</name>
<dbReference type="GO" id="GO:0005886">
    <property type="term" value="C:plasma membrane"/>
    <property type="evidence" value="ECO:0007669"/>
    <property type="project" value="TreeGrafter"/>
</dbReference>
<comment type="subcellular location">
    <subcellularLocation>
        <location evidence="1">Membrane</location>
        <topology evidence="1">Multi-pass membrane protein</topology>
    </subcellularLocation>
</comment>
<dbReference type="SUPFAM" id="SSF53448">
    <property type="entry name" value="Nucleotide-diphospho-sugar transferases"/>
    <property type="match status" value="1"/>
</dbReference>
<dbReference type="GO" id="GO:0016758">
    <property type="term" value="F:hexosyltransferase activity"/>
    <property type="evidence" value="ECO:0007669"/>
    <property type="project" value="TreeGrafter"/>
</dbReference>
<feature type="transmembrane region" description="Helical" evidence="7">
    <location>
        <begin position="337"/>
        <end position="360"/>
    </location>
</feature>
<dbReference type="PANTHER" id="PTHR43867:SF4">
    <property type="entry name" value="BETA-(1-3)-GLUCOSYL TRANSFERASE"/>
    <property type="match status" value="1"/>
</dbReference>
<organism evidence="9 10">
    <name type="scientific">Mucilaginibacter paludis DSM 18603</name>
    <dbReference type="NCBI Taxonomy" id="714943"/>
    <lineage>
        <taxon>Bacteria</taxon>
        <taxon>Pseudomonadati</taxon>
        <taxon>Bacteroidota</taxon>
        <taxon>Sphingobacteriia</taxon>
        <taxon>Sphingobacteriales</taxon>
        <taxon>Sphingobacteriaceae</taxon>
        <taxon>Mucilaginibacter</taxon>
    </lineage>
</organism>
<evidence type="ECO:0000259" key="8">
    <source>
        <dbReference type="Pfam" id="PF13632"/>
    </source>
</evidence>
<keyword evidence="10" id="KW-1185">Reference proteome</keyword>
<accession>H1YHK1</accession>
<evidence type="ECO:0000256" key="7">
    <source>
        <dbReference type="SAM" id="Phobius"/>
    </source>
</evidence>
<proteinExistence type="predicted"/>
<feature type="transmembrane region" description="Helical" evidence="7">
    <location>
        <begin position="298"/>
        <end position="325"/>
    </location>
</feature>
<feature type="domain" description="Glycosyltransferase 2-like" evidence="8">
    <location>
        <begin position="136"/>
        <end position="318"/>
    </location>
</feature>
<dbReference type="PANTHER" id="PTHR43867">
    <property type="entry name" value="CELLULOSE SYNTHASE CATALYTIC SUBUNIT A [UDP-FORMING]"/>
    <property type="match status" value="1"/>
</dbReference>
<evidence type="ECO:0000313" key="9">
    <source>
        <dbReference type="EMBL" id="EHQ26424.1"/>
    </source>
</evidence>
<keyword evidence="3 9" id="KW-0808">Transferase</keyword>
<keyword evidence="4 7" id="KW-0812">Transmembrane</keyword>
<reference evidence="9" key="1">
    <citation type="submission" date="2011-09" db="EMBL/GenBank/DDBJ databases">
        <title>The permanent draft genome of Mucilaginibacter paludis DSM 18603.</title>
        <authorList>
            <consortium name="US DOE Joint Genome Institute (JGI-PGF)"/>
            <person name="Lucas S."/>
            <person name="Han J."/>
            <person name="Lapidus A."/>
            <person name="Bruce D."/>
            <person name="Goodwin L."/>
            <person name="Pitluck S."/>
            <person name="Peters L."/>
            <person name="Kyrpides N."/>
            <person name="Mavromatis K."/>
            <person name="Ivanova N."/>
            <person name="Mikhailova N."/>
            <person name="Held B."/>
            <person name="Detter J.C."/>
            <person name="Tapia R."/>
            <person name="Han C."/>
            <person name="Land M."/>
            <person name="Hauser L."/>
            <person name="Markowitz V."/>
            <person name="Cheng J.-F."/>
            <person name="Hugenholtz P."/>
            <person name="Woyke T."/>
            <person name="Wu D."/>
            <person name="Tindall B."/>
            <person name="Brambilla E."/>
            <person name="Klenk H.-P."/>
            <person name="Eisen J.A."/>
        </authorList>
    </citation>
    <scope>NUCLEOTIDE SEQUENCE [LARGE SCALE GENOMIC DNA]</scope>
    <source>
        <strain evidence="9">DSM 18603</strain>
    </source>
</reference>
<keyword evidence="5 7" id="KW-1133">Transmembrane helix</keyword>
<keyword evidence="6 7" id="KW-0472">Membrane</keyword>
<dbReference type="InterPro" id="IPR001173">
    <property type="entry name" value="Glyco_trans_2-like"/>
</dbReference>
<evidence type="ECO:0000256" key="2">
    <source>
        <dbReference type="ARBA" id="ARBA00022676"/>
    </source>
</evidence>